<accession>A0A066WNV7</accession>
<proteinExistence type="predicted"/>
<dbReference type="PATRIC" id="fig|1492738.3.peg.1411"/>
<dbReference type="AlphaFoldDB" id="A0A066WNV7"/>
<comment type="caution">
    <text evidence="1">The sequence shown here is derived from an EMBL/GenBank/DDBJ whole genome shotgun (WGS) entry which is preliminary data.</text>
</comment>
<gene>
    <name evidence="1" type="ORF">FEM21_14190</name>
</gene>
<sequence length="78" mass="9300">MITDNKINYEHEDENLLYEGETLKPFENENQDTVILNALNPDEFEDDPDENDSEEGIQYRMKKMKISIRKKLLNPNIR</sequence>
<dbReference type="Proteomes" id="UP000027064">
    <property type="component" value="Unassembled WGS sequence"/>
</dbReference>
<evidence type="ECO:0000313" key="2">
    <source>
        <dbReference type="Proteomes" id="UP000027064"/>
    </source>
</evidence>
<protein>
    <submittedName>
        <fullName evidence="1">Uncharacterized protein</fullName>
    </submittedName>
</protein>
<dbReference type="EMBL" id="JNCA01000013">
    <property type="protein sequence ID" value="KDN55536.1"/>
    <property type="molecule type" value="Genomic_DNA"/>
</dbReference>
<evidence type="ECO:0000313" key="1">
    <source>
        <dbReference type="EMBL" id="KDN55536.1"/>
    </source>
</evidence>
<reference evidence="1 2" key="1">
    <citation type="submission" date="2014-05" db="EMBL/GenBank/DDBJ databases">
        <title>Genome Sequence of Flavobacterium sp. EM1321.</title>
        <authorList>
            <person name="Shin S.-K."/>
            <person name="Yi H."/>
        </authorList>
    </citation>
    <scope>NUCLEOTIDE SEQUENCE [LARGE SCALE GENOMIC DNA]</scope>
    <source>
        <strain evidence="1 2">EM1321</strain>
    </source>
</reference>
<organism evidence="1 2">
    <name type="scientific">Flavobacterium seoulense</name>
    <dbReference type="NCBI Taxonomy" id="1492738"/>
    <lineage>
        <taxon>Bacteria</taxon>
        <taxon>Pseudomonadati</taxon>
        <taxon>Bacteroidota</taxon>
        <taxon>Flavobacteriia</taxon>
        <taxon>Flavobacteriales</taxon>
        <taxon>Flavobacteriaceae</taxon>
        <taxon>Flavobacterium</taxon>
    </lineage>
</organism>
<name>A0A066WNV7_9FLAO</name>
<dbReference type="STRING" id="1492738.FEM21_14190"/>
<keyword evidence="2" id="KW-1185">Reference proteome</keyword>
<dbReference type="RefSeq" id="WP_035659118.1">
    <property type="nucleotide sequence ID" value="NZ_JNCA01000013.1"/>
</dbReference>